<evidence type="ECO:0000313" key="2">
    <source>
        <dbReference type="EMBL" id="CAE2219549.1"/>
    </source>
</evidence>
<accession>A0A7S4MF79</accession>
<evidence type="ECO:0000256" key="1">
    <source>
        <dbReference type="SAM" id="MobiDB-lite"/>
    </source>
</evidence>
<name>A0A7S4MF79_9EUKA</name>
<proteinExistence type="predicted"/>
<organism evidence="2">
    <name type="scientific">Prymnesium polylepis</name>
    <dbReference type="NCBI Taxonomy" id="72548"/>
    <lineage>
        <taxon>Eukaryota</taxon>
        <taxon>Haptista</taxon>
        <taxon>Haptophyta</taxon>
        <taxon>Prymnesiophyceae</taxon>
        <taxon>Prymnesiales</taxon>
        <taxon>Prymnesiaceae</taxon>
        <taxon>Prymnesium</taxon>
    </lineage>
</organism>
<feature type="region of interest" description="Disordered" evidence="1">
    <location>
        <begin position="107"/>
        <end position="131"/>
    </location>
</feature>
<sequence length="233" mass="25787">MIRDLYGSRSQTIINALLAFDAFFDWYYPYEDSISIDATQGEKDARALDNMQKAIVMTEAYERVSILNHKSFLPHFAIFKVTKNIRDVGDVHAYNLSPLELQNAETKRTAAANGSRRITTSASGKTRVKGTHEVVETRGYRTTMSLSTLRHLLVAQTLRRGDGIIATPASRRKERLFGASGTGRVKVERAGAKLALLEKQEAEGAVDPREDTCVAAFIRLLAVAAEASDHLSE</sequence>
<dbReference type="AlphaFoldDB" id="A0A7S4MF79"/>
<gene>
    <name evidence="2" type="ORF">CPOL0286_LOCUS8576</name>
</gene>
<reference evidence="2" key="1">
    <citation type="submission" date="2021-01" db="EMBL/GenBank/DDBJ databases">
        <authorList>
            <person name="Corre E."/>
            <person name="Pelletier E."/>
            <person name="Niang G."/>
            <person name="Scheremetjew M."/>
            <person name="Finn R."/>
            <person name="Kale V."/>
            <person name="Holt S."/>
            <person name="Cochrane G."/>
            <person name="Meng A."/>
            <person name="Brown T."/>
            <person name="Cohen L."/>
        </authorList>
    </citation>
    <scope>NUCLEOTIDE SEQUENCE</scope>
    <source>
        <strain evidence="2">UIO037</strain>
    </source>
</reference>
<dbReference type="EMBL" id="HBKO01018872">
    <property type="protein sequence ID" value="CAE2219549.1"/>
    <property type="molecule type" value="Transcribed_RNA"/>
</dbReference>
<protein>
    <submittedName>
        <fullName evidence="2">Uncharacterized protein</fullName>
    </submittedName>
</protein>